<dbReference type="PROSITE" id="PS51710">
    <property type="entry name" value="G_OBG"/>
    <property type="match status" value="1"/>
</dbReference>
<protein>
    <submittedName>
        <fullName evidence="5">Small GTP-binding protein</fullName>
    </submittedName>
</protein>
<proteinExistence type="predicted"/>
<gene>
    <name evidence="5" type="ORF">UV20_C0012G0022</name>
</gene>
<accession>A0A0G1CCM2</accession>
<dbReference type="InterPro" id="IPR031662">
    <property type="entry name" value="GTP-binding_2"/>
</dbReference>
<dbReference type="InterPro" id="IPR006073">
    <property type="entry name" value="GTP-bd"/>
</dbReference>
<dbReference type="PANTHER" id="PTHR43127">
    <property type="entry name" value="DEVELOPMENTALLY-REGULATED GTP-BINDING PROTEIN 2"/>
    <property type="match status" value="1"/>
</dbReference>
<dbReference type="Gene3D" id="6.10.140.1070">
    <property type="match status" value="1"/>
</dbReference>
<keyword evidence="1" id="KW-0547">Nucleotide-binding</keyword>
<feature type="domain" description="OBG-type G" evidence="4">
    <location>
        <begin position="65"/>
        <end position="286"/>
    </location>
</feature>
<dbReference type="AlphaFoldDB" id="A0A0G1CCM2"/>
<evidence type="ECO:0000256" key="2">
    <source>
        <dbReference type="ARBA" id="ARBA00022842"/>
    </source>
</evidence>
<dbReference type="InterPro" id="IPR027417">
    <property type="entry name" value="P-loop_NTPase"/>
</dbReference>
<evidence type="ECO:0000313" key="6">
    <source>
        <dbReference type="Proteomes" id="UP000034837"/>
    </source>
</evidence>
<dbReference type="PROSITE" id="PS00905">
    <property type="entry name" value="GTP1_OBG"/>
    <property type="match status" value="1"/>
</dbReference>
<dbReference type="GO" id="GO:0003924">
    <property type="term" value="F:GTPase activity"/>
    <property type="evidence" value="ECO:0007669"/>
    <property type="project" value="InterPro"/>
</dbReference>
<evidence type="ECO:0000256" key="1">
    <source>
        <dbReference type="ARBA" id="ARBA00022741"/>
    </source>
</evidence>
<dbReference type="Gene3D" id="3.40.50.300">
    <property type="entry name" value="P-loop containing nucleotide triphosphate hydrolases"/>
    <property type="match status" value="1"/>
</dbReference>
<dbReference type="Pfam" id="PF01926">
    <property type="entry name" value="MMR_HSR1"/>
    <property type="match status" value="1"/>
</dbReference>
<dbReference type="Pfam" id="PF16897">
    <property type="entry name" value="MMR_HSR1_Xtn"/>
    <property type="match status" value="1"/>
</dbReference>
<evidence type="ECO:0000256" key="3">
    <source>
        <dbReference type="ARBA" id="ARBA00023134"/>
    </source>
</evidence>
<dbReference type="Gene3D" id="3.10.20.30">
    <property type="match status" value="1"/>
</dbReference>
<comment type="caution">
    <text evidence="5">The sequence shown here is derived from an EMBL/GenBank/DDBJ whole genome shotgun (WGS) entry which is preliminary data.</text>
</comment>
<dbReference type="PRINTS" id="PR00326">
    <property type="entry name" value="GTP1OBG"/>
</dbReference>
<reference evidence="5 6" key="1">
    <citation type="journal article" date="2015" name="Nature">
        <title>rRNA introns, odd ribosomes, and small enigmatic genomes across a large radiation of phyla.</title>
        <authorList>
            <person name="Brown C.T."/>
            <person name="Hug L.A."/>
            <person name="Thomas B.C."/>
            <person name="Sharon I."/>
            <person name="Castelle C.J."/>
            <person name="Singh A."/>
            <person name="Wilkins M.J."/>
            <person name="Williams K.H."/>
            <person name="Banfield J.F."/>
        </authorList>
    </citation>
    <scope>NUCLEOTIDE SEQUENCE [LARGE SCALE GENOMIC DNA]</scope>
</reference>
<dbReference type="PATRIC" id="fig|1619039.3.peg.1053"/>
<dbReference type="SUPFAM" id="SSF52540">
    <property type="entry name" value="P-loop containing nucleoside triphosphate hydrolases"/>
    <property type="match status" value="1"/>
</dbReference>
<dbReference type="GO" id="GO:0005525">
    <property type="term" value="F:GTP binding"/>
    <property type="evidence" value="ECO:0007669"/>
    <property type="project" value="UniProtKB-KW"/>
</dbReference>
<dbReference type="InterPro" id="IPR031167">
    <property type="entry name" value="G_OBG"/>
</dbReference>
<evidence type="ECO:0000313" key="5">
    <source>
        <dbReference type="EMBL" id="KKS56446.1"/>
    </source>
</evidence>
<dbReference type="Proteomes" id="UP000034837">
    <property type="component" value="Unassembled WGS sequence"/>
</dbReference>
<sequence>MDDIQRKINAIEKEMHDTPYHKGTEHYIGKLRAQLAILKAKIQDSGSRKGGGGGAGFAVAKHGDATVVLVGFPSVGKSTLLNKITTAYSRTAEYAFTTVSVIPGMMKYKGASIQILDVPGLIEGAAAGKGRGRKVLSVVRSADLLAVIVESGKEKDFDKIEKELYENGVRINQAPPNVEVRKTIRGGLKINSTVRQDLDKDTVGEVCREFRITNAEITLKENVTLDRLIDALVSNRIYTKAIWIVNKIDKHRFDPKKVSRDTVVGISSDKDIGLEELKEAIWNALGLVRVYLKEPGKEIDYKFPLIVKKSFKISDVMDKISTEFKEGIKEVKIWGPGARFPGQTVSFSTRVEDNMQIMFV</sequence>
<dbReference type="NCBIfam" id="TIGR00231">
    <property type="entry name" value="small_GTP"/>
    <property type="match status" value="1"/>
</dbReference>
<organism evidence="5 6">
    <name type="scientific">Candidatus Magasanikbacteria bacterium GW2011_GWA2_42_32</name>
    <dbReference type="NCBI Taxonomy" id="1619039"/>
    <lineage>
        <taxon>Bacteria</taxon>
        <taxon>Candidatus Magasanikiibacteriota</taxon>
    </lineage>
</organism>
<evidence type="ECO:0000259" key="4">
    <source>
        <dbReference type="PROSITE" id="PS51710"/>
    </source>
</evidence>
<dbReference type="InterPro" id="IPR012675">
    <property type="entry name" value="Beta-grasp_dom_sf"/>
</dbReference>
<keyword evidence="3" id="KW-0342">GTP-binding</keyword>
<name>A0A0G1CCM2_9BACT</name>
<dbReference type="InterPro" id="IPR045001">
    <property type="entry name" value="DRG"/>
</dbReference>
<dbReference type="EMBL" id="LCDO01000012">
    <property type="protein sequence ID" value="KKS56446.1"/>
    <property type="molecule type" value="Genomic_DNA"/>
</dbReference>
<dbReference type="InterPro" id="IPR006074">
    <property type="entry name" value="GTP1-OBG_CS"/>
</dbReference>
<keyword evidence="2" id="KW-0460">Magnesium</keyword>
<dbReference type="InterPro" id="IPR005225">
    <property type="entry name" value="Small_GTP-bd"/>
</dbReference>
<dbReference type="CDD" id="cd01896">
    <property type="entry name" value="DRG"/>
    <property type="match status" value="1"/>
</dbReference>